<dbReference type="InterPro" id="IPR010357">
    <property type="entry name" value="TXNDC17_dom"/>
</dbReference>
<dbReference type="InterPro" id="IPR036249">
    <property type="entry name" value="Thioredoxin-like_sf"/>
</dbReference>
<keyword evidence="4" id="KW-1185">Reference proteome</keyword>
<dbReference type="Pfam" id="PF06110">
    <property type="entry name" value="TXD17-like_Trx"/>
    <property type="match status" value="1"/>
</dbReference>
<comment type="caution">
    <text evidence="3">The sequence shown here is derived from an EMBL/GenBank/DDBJ whole genome shotgun (WGS) entry which is preliminary data.</text>
</comment>
<protein>
    <recommendedName>
        <fullName evidence="2">Thioredoxin domain-containing protein</fullName>
    </recommendedName>
</protein>
<proteinExistence type="inferred from homology"/>
<dbReference type="PANTHER" id="PTHR12452:SF0">
    <property type="entry name" value="THIOREDOXIN DOMAIN-CONTAINING PROTEIN 17"/>
    <property type="match status" value="1"/>
</dbReference>
<comment type="similarity">
    <text evidence="1">Belongs to the thioredoxin family.</text>
</comment>
<dbReference type="PANTHER" id="PTHR12452">
    <property type="entry name" value="42-9-9 PROTEIN-RELATED"/>
    <property type="match status" value="1"/>
</dbReference>
<reference evidence="3 4" key="1">
    <citation type="submission" date="2024-02" db="EMBL/GenBank/DDBJ databases">
        <title>First draft genome assembly of two strains of Seiridium cardinale.</title>
        <authorList>
            <person name="Emiliani G."/>
            <person name="Scali E."/>
        </authorList>
    </citation>
    <scope>NUCLEOTIDE SEQUENCE [LARGE SCALE GENOMIC DNA]</scope>
    <source>
        <strain evidence="3 4">BM-138-000479</strain>
    </source>
</reference>
<name>A0ABR2XJ57_9PEZI</name>
<evidence type="ECO:0000256" key="1">
    <source>
        <dbReference type="ARBA" id="ARBA00008987"/>
    </source>
</evidence>
<feature type="domain" description="Thioredoxin" evidence="2">
    <location>
        <begin position="19"/>
        <end position="118"/>
    </location>
</feature>
<dbReference type="InterPro" id="IPR045108">
    <property type="entry name" value="TXNDC17-like"/>
</dbReference>
<accession>A0ABR2XJ57</accession>
<evidence type="ECO:0000313" key="4">
    <source>
        <dbReference type="Proteomes" id="UP001465668"/>
    </source>
</evidence>
<organism evidence="3 4">
    <name type="scientific">Seiridium cardinale</name>
    <dbReference type="NCBI Taxonomy" id="138064"/>
    <lineage>
        <taxon>Eukaryota</taxon>
        <taxon>Fungi</taxon>
        <taxon>Dikarya</taxon>
        <taxon>Ascomycota</taxon>
        <taxon>Pezizomycotina</taxon>
        <taxon>Sordariomycetes</taxon>
        <taxon>Xylariomycetidae</taxon>
        <taxon>Amphisphaeriales</taxon>
        <taxon>Sporocadaceae</taxon>
        <taxon>Seiridium</taxon>
    </lineage>
</organism>
<dbReference type="EMBL" id="JARVKM010000046">
    <property type="protein sequence ID" value="KAK9773851.1"/>
    <property type="molecule type" value="Genomic_DNA"/>
</dbReference>
<dbReference type="SUPFAM" id="SSF52833">
    <property type="entry name" value="Thioredoxin-like"/>
    <property type="match status" value="1"/>
</dbReference>
<sequence>MGLTNTSTSSLPASWQGLTDRLEKAGDSAYVFFICDNDASTGKPWCPDVRAAIPVVQKYFEKRSEEILVVSVGQRPEWKKADSPFRTNWELKAIPTLVKYTRTEDGISKKQVVENEILNEGNLKELVQS</sequence>
<evidence type="ECO:0000313" key="3">
    <source>
        <dbReference type="EMBL" id="KAK9773851.1"/>
    </source>
</evidence>
<dbReference type="Proteomes" id="UP001465668">
    <property type="component" value="Unassembled WGS sequence"/>
</dbReference>
<dbReference type="Gene3D" id="3.40.30.10">
    <property type="entry name" value="Glutaredoxin"/>
    <property type="match status" value="1"/>
</dbReference>
<gene>
    <name evidence="3" type="ORF">SCAR479_09492</name>
</gene>
<evidence type="ECO:0000259" key="2">
    <source>
        <dbReference type="Pfam" id="PF06110"/>
    </source>
</evidence>